<dbReference type="AlphaFoldDB" id="A0A2U1QKK4"/>
<evidence type="ECO:0000256" key="2">
    <source>
        <dbReference type="ARBA" id="ARBA00009592"/>
    </source>
</evidence>
<dbReference type="Gene3D" id="3.80.10.10">
    <property type="entry name" value="Ribonuclease Inhibitor"/>
    <property type="match status" value="1"/>
</dbReference>
<comment type="caution">
    <text evidence="11">The sequence shown here is derived from an EMBL/GenBank/DDBJ whole genome shotgun (WGS) entry which is preliminary data.</text>
</comment>
<keyword evidence="4" id="KW-0433">Leucine-rich repeat</keyword>
<evidence type="ECO:0000256" key="8">
    <source>
        <dbReference type="ARBA" id="ARBA00023136"/>
    </source>
</evidence>
<keyword evidence="6" id="KW-0677">Repeat</keyword>
<sequence length="141" mass="15232">MAKLGLILYSSYNPLPGLAKNDKRFTPGNVPVTVGDLKLLELLNLSHNALTSPIPPSIGKLESFESLDISINNLSGRIPPEIASLSFLSFLNLSYNQLSGRIPHGSQFQTFTELSFKGNQGLCGIPLSKTCDNDTSEIPTN</sequence>
<dbReference type="PANTHER" id="PTHR27004">
    <property type="entry name" value="RECEPTOR-LIKE PROTEIN 12 ISOFORM X1"/>
    <property type="match status" value="1"/>
</dbReference>
<keyword evidence="8" id="KW-0472">Membrane</keyword>
<reference evidence="11 12" key="1">
    <citation type="journal article" date="2018" name="Mol. Plant">
        <title>The genome of Artemisia annua provides insight into the evolution of Asteraceae family and artemisinin biosynthesis.</title>
        <authorList>
            <person name="Shen Q."/>
            <person name="Zhang L."/>
            <person name="Liao Z."/>
            <person name="Wang S."/>
            <person name="Yan T."/>
            <person name="Shi P."/>
            <person name="Liu M."/>
            <person name="Fu X."/>
            <person name="Pan Q."/>
            <person name="Wang Y."/>
            <person name="Lv Z."/>
            <person name="Lu X."/>
            <person name="Zhang F."/>
            <person name="Jiang W."/>
            <person name="Ma Y."/>
            <person name="Chen M."/>
            <person name="Hao X."/>
            <person name="Li L."/>
            <person name="Tang Y."/>
            <person name="Lv G."/>
            <person name="Zhou Y."/>
            <person name="Sun X."/>
            <person name="Brodelius P.E."/>
            <person name="Rose J.K.C."/>
            <person name="Tang K."/>
        </authorList>
    </citation>
    <scope>NUCLEOTIDE SEQUENCE [LARGE SCALE GENOMIC DNA]</scope>
    <source>
        <strain evidence="12">cv. Huhao1</strain>
        <tissue evidence="11">Leaf</tissue>
    </source>
</reference>
<evidence type="ECO:0000256" key="7">
    <source>
        <dbReference type="ARBA" id="ARBA00022989"/>
    </source>
</evidence>
<evidence type="ECO:0000256" key="6">
    <source>
        <dbReference type="ARBA" id="ARBA00022737"/>
    </source>
</evidence>
<evidence type="ECO:0000256" key="9">
    <source>
        <dbReference type="ARBA" id="ARBA00023170"/>
    </source>
</evidence>
<evidence type="ECO:0000256" key="1">
    <source>
        <dbReference type="ARBA" id="ARBA00004251"/>
    </source>
</evidence>
<evidence type="ECO:0000313" key="11">
    <source>
        <dbReference type="EMBL" id="PWA98536.1"/>
    </source>
</evidence>
<keyword evidence="7" id="KW-1133">Transmembrane helix</keyword>
<dbReference type="PANTHER" id="PTHR27004:SF463">
    <property type="entry name" value="RECEPTOR-LIKE PROTEIN 12"/>
    <property type="match status" value="1"/>
</dbReference>
<comment type="similarity">
    <text evidence="2">Belongs to the RLP family.</text>
</comment>
<dbReference type="FunFam" id="3.80.10.10:FF:000111">
    <property type="entry name" value="LRR receptor-like serine/threonine-protein kinase ERECTA"/>
    <property type="match status" value="1"/>
</dbReference>
<comment type="subcellular location">
    <subcellularLocation>
        <location evidence="1">Cell membrane</location>
        <topology evidence="1">Single-pass type I membrane protein</topology>
    </subcellularLocation>
</comment>
<dbReference type="Proteomes" id="UP000245207">
    <property type="component" value="Unassembled WGS sequence"/>
</dbReference>
<evidence type="ECO:0000256" key="5">
    <source>
        <dbReference type="ARBA" id="ARBA00022692"/>
    </source>
</evidence>
<dbReference type="InterPro" id="IPR032675">
    <property type="entry name" value="LRR_dom_sf"/>
</dbReference>
<keyword evidence="3" id="KW-1003">Cell membrane</keyword>
<dbReference type="OrthoDB" id="994806at2759"/>
<keyword evidence="5" id="KW-0812">Transmembrane</keyword>
<proteinExistence type="inferred from homology"/>
<gene>
    <name evidence="11" type="ORF">CTI12_AA018380</name>
</gene>
<dbReference type="STRING" id="35608.A0A2U1QKK4"/>
<evidence type="ECO:0000313" key="12">
    <source>
        <dbReference type="Proteomes" id="UP000245207"/>
    </source>
</evidence>
<evidence type="ECO:0000256" key="10">
    <source>
        <dbReference type="ARBA" id="ARBA00023180"/>
    </source>
</evidence>
<dbReference type="EMBL" id="PKPP01000063">
    <property type="protein sequence ID" value="PWA98536.1"/>
    <property type="molecule type" value="Genomic_DNA"/>
</dbReference>
<accession>A0A2U1QKK4</accession>
<keyword evidence="12" id="KW-1185">Reference proteome</keyword>
<dbReference type="SUPFAM" id="SSF52058">
    <property type="entry name" value="L domain-like"/>
    <property type="match status" value="1"/>
</dbReference>
<organism evidence="11 12">
    <name type="scientific">Artemisia annua</name>
    <name type="common">Sweet wormwood</name>
    <dbReference type="NCBI Taxonomy" id="35608"/>
    <lineage>
        <taxon>Eukaryota</taxon>
        <taxon>Viridiplantae</taxon>
        <taxon>Streptophyta</taxon>
        <taxon>Embryophyta</taxon>
        <taxon>Tracheophyta</taxon>
        <taxon>Spermatophyta</taxon>
        <taxon>Magnoliopsida</taxon>
        <taxon>eudicotyledons</taxon>
        <taxon>Gunneridae</taxon>
        <taxon>Pentapetalae</taxon>
        <taxon>asterids</taxon>
        <taxon>campanulids</taxon>
        <taxon>Asterales</taxon>
        <taxon>Asteraceae</taxon>
        <taxon>Asteroideae</taxon>
        <taxon>Anthemideae</taxon>
        <taxon>Artemisiinae</taxon>
        <taxon>Artemisia</taxon>
    </lineage>
</organism>
<dbReference type="Pfam" id="PF00560">
    <property type="entry name" value="LRR_1"/>
    <property type="match status" value="3"/>
</dbReference>
<evidence type="ECO:0000256" key="3">
    <source>
        <dbReference type="ARBA" id="ARBA00022475"/>
    </source>
</evidence>
<protein>
    <submittedName>
        <fullName evidence="11">Leucine-rich repeat protein</fullName>
    </submittedName>
</protein>
<dbReference type="InterPro" id="IPR001611">
    <property type="entry name" value="Leu-rich_rpt"/>
</dbReference>
<evidence type="ECO:0000256" key="4">
    <source>
        <dbReference type="ARBA" id="ARBA00022614"/>
    </source>
</evidence>
<name>A0A2U1QKK4_ARTAN</name>
<keyword evidence="9" id="KW-0675">Receptor</keyword>
<keyword evidence="10" id="KW-0325">Glycoprotein</keyword>
<dbReference type="GO" id="GO:0005886">
    <property type="term" value="C:plasma membrane"/>
    <property type="evidence" value="ECO:0007669"/>
    <property type="project" value="UniProtKB-SubCell"/>
</dbReference>